<comment type="caution">
    <text evidence="2">The sequence shown here is derived from an EMBL/GenBank/DDBJ whole genome shotgun (WGS) entry which is preliminary data.</text>
</comment>
<keyword evidence="2" id="KW-0808">Transferase</keyword>
<accession>A0AAE4QUQ5</accession>
<keyword evidence="2" id="KW-0328">Glycosyltransferase</keyword>
<dbReference type="EMBL" id="JAWLKJ010000001">
    <property type="protein sequence ID" value="MDV6298579.1"/>
    <property type="molecule type" value="Genomic_DNA"/>
</dbReference>
<dbReference type="RefSeq" id="WP_317468921.1">
    <property type="nucleotide sequence ID" value="NZ_JAWLKJ010000001.1"/>
</dbReference>
<evidence type="ECO:0000313" key="3">
    <source>
        <dbReference type="Proteomes" id="UP001185873"/>
    </source>
</evidence>
<dbReference type="Pfam" id="PF13692">
    <property type="entry name" value="Glyco_trans_1_4"/>
    <property type="match status" value="1"/>
</dbReference>
<dbReference type="AlphaFoldDB" id="A0AAE4QUQ5"/>
<dbReference type="SUPFAM" id="SSF53756">
    <property type="entry name" value="UDP-Glycosyltransferase/glycogen phosphorylase"/>
    <property type="match status" value="1"/>
</dbReference>
<organism evidence="2 3">
    <name type="scientific">Dietzia maris</name>
    <dbReference type="NCBI Taxonomy" id="37915"/>
    <lineage>
        <taxon>Bacteria</taxon>
        <taxon>Bacillati</taxon>
        <taxon>Actinomycetota</taxon>
        <taxon>Actinomycetes</taxon>
        <taxon>Mycobacteriales</taxon>
        <taxon>Dietziaceae</taxon>
        <taxon>Dietzia</taxon>
    </lineage>
</organism>
<dbReference type="EC" id="2.4.-.-" evidence="2"/>
<sequence>MVSAVNPFPADAGKKVVLAGLLEYFVERHGPASIHYIHVGDTRDTDIAPPESRGPATGARSPAWPTTVCSVPPPRSSDAVRQVLTRTSTGRSSLQEALLRSPRTEEGIRREVERVRPDTIVYDTVRMAQYAEHSGAAQQICYLDDLFSERYATMLRTARLHPDIDIAPLGNFAGFVPGPLRPLAGHRLGWQSLLEAERRLIRRAEDRVARDLDRALLISEPEADLLRTRTGLGENRIMSIPPLLRAPAGCPRRPSARPEYVFLGLLSLPHNDDGLRSFLASVWPLVLAGEPRARLRIIGRSPRPGLREAAAAHADSVTFEGFVPDLAEALATATAMVNHLRFGSGIKLKVIEALGHALPVVSTGIGAHGIDNSNSSGLRTADTPADFAAHLMDLADPAVNAVHSAAAGAHFARAYSRDAVMGRYDHAFREP</sequence>
<proteinExistence type="predicted"/>
<protein>
    <submittedName>
        <fullName evidence="2">Glycosyltransferase</fullName>
        <ecNumber evidence="2">2.4.-.-</ecNumber>
    </submittedName>
</protein>
<reference evidence="2" key="1">
    <citation type="submission" date="2023-10" db="EMBL/GenBank/DDBJ databases">
        <title>Development of a sustainable strategy for remediation of hydrocarbon-contaminated territories based on the waste exchange concept.</title>
        <authorList>
            <person name="Krivoruchko A."/>
        </authorList>
    </citation>
    <scope>NUCLEOTIDE SEQUENCE</scope>
    <source>
        <strain evidence="2">IEGM 1175</strain>
    </source>
</reference>
<dbReference type="Gene3D" id="3.40.50.2000">
    <property type="entry name" value="Glycogen Phosphorylase B"/>
    <property type="match status" value="1"/>
</dbReference>
<evidence type="ECO:0000313" key="2">
    <source>
        <dbReference type="EMBL" id="MDV6298579.1"/>
    </source>
</evidence>
<gene>
    <name evidence="2" type="ORF">R3P82_05590</name>
</gene>
<name>A0AAE4QUQ5_9ACTN</name>
<dbReference type="GO" id="GO:0016757">
    <property type="term" value="F:glycosyltransferase activity"/>
    <property type="evidence" value="ECO:0007669"/>
    <property type="project" value="UniProtKB-KW"/>
</dbReference>
<dbReference type="Proteomes" id="UP001185873">
    <property type="component" value="Unassembled WGS sequence"/>
</dbReference>
<feature type="region of interest" description="Disordered" evidence="1">
    <location>
        <begin position="45"/>
        <end position="66"/>
    </location>
</feature>
<evidence type="ECO:0000256" key="1">
    <source>
        <dbReference type="SAM" id="MobiDB-lite"/>
    </source>
</evidence>